<reference evidence="7 8" key="1">
    <citation type="submission" date="2015-01" db="EMBL/GenBank/DDBJ databases">
        <title>The Genome Sequence of Exophiala oligosperma CBS72588.</title>
        <authorList>
            <consortium name="The Broad Institute Genomics Platform"/>
            <person name="Cuomo C."/>
            <person name="de Hoog S."/>
            <person name="Gorbushina A."/>
            <person name="Stielow B."/>
            <person name="Teixiera M."/>
            <person name="Abouelleil A."/>
            <person name="Chapman S.B."/>
            <person name="Priest M."/>
            <person name="Young S.K."/>
            <person name="Wortman J."/>
            <person name="Nusbaum C."/>
            <person name="Birren B."/>
        </authorList>
    </citation>
    <scope>NUCLEOTIDE SEQUENCE [LARGE SCALE GENOMIC DNA]</scope>
    <source>
        <strain evidence="7 8">CBS 72588</strain>
    </source>
</reference>
<dbReference type="RefSeq" id="XP_016265182.1">
    <property type="nucleotide sequence ID" value="XM_016404177.1"/>
</dbReference>
<dbReference type="GO" id="GO:0000981">
    <property type="term" value="F:DNA-binding transcription factor activity, RNA polymerase II-specific"/>
    <property type="evidence" value="ECO:0007669"/>
    <property type="project" value="InterPro"/>
</dbReference>
<dbReference type="CDD" id="cd00067">
    <property type="entry name" value="GAL4"/>
    <property type="match status" value="1"/>
</dbReference>
<evidence type="ECO:0000259" key="6">
    <source>
        <dbReference type="PROSITE" id="PS50048"/>
    </source>
</evidence>
<evidence type="ECO:0000313" key="8">
    <source>
        <dbReference type="Proteomes" id="UP000053342"/>
    </source>
</evidence>
<evidence type="ECO:0000256" key="4">
    <source>
        <dbReference type="ARBA" id="ARBA00023163"/>
    </source>
</evidence>
<dbReference type="SUPFAM" id="SSF57701">
    <property type="entry name" value="Zn2/Cys6 DNA-binding domain"/>
    <property type="match status" value="1"/>
</dbReference>
<dbReference type="AlphaFoldDB" id="A0A0D2AYT1"/>
<keyword evidence="3" id="KW-0238">DNA-binding</keyword>
<dbReference type="Proteomes" id="UP000053342">
    <property type="component" value="Unassembled WGS sequence"/>
</dbReference>
<protein>
    <recommendedName>
        <fullName evidence="6">Zn(2)-C6 fungal-type domain-containing protein</fullName>
    </recommendedName>
</protein>
<evidence type="ECO:0000256" key="3">
    <source>
        <dbReference type="ARBA" id="ARBA00023125"/>
    </source>
</evidence>
<dbReference type="HOGENOM" id="CLU_015493_4_0_1"/>
<feature type="domain" description="Zn(2)-C6 fungal-type" evidence="6">
    <location>
        <begin position="19"/>
        <end position="49"/>
    </location>
</feature>
<dbReference type="InterPro" id="IPR036864">
    <property type="entry name" value="Zn2-C6_fun-type_DNA-bd_sf"/>
</dbReference>
<keyword evidence="5" id="KW-0539">Nucleus</keyword>
<dbReference type="GO" id="GO:0005634">
    <property type="term" value="C:nucleus"/>
    <property type="evidence" value="ECO:0007669"/>
    <property type="project" value="UniProtKB-SubCell"/>
</dbReference>
<dbReference type="EMBL" id="KN847334">
    <property type="protein sequence ID" value="KIW44966.1"/>
    <property type="molecule type" value="Genomic_DNA"/>
</dbReference>
<evidence type="ECO:0000256" key="2">
    <source>
        <dbReference type="ARBA" id="ARBA00023015"/>
    </source>
</evidence>
<dbReference type="PROSITE" id="PS50048">
    <property type="entry name" value="ZN2_CY6_FUNGAL_2"/>
    <property type="match status" value="1"/>
</dbReference>
<dbReference type="PROSITE" id="PS00463">
    <property type="entry name" value="ZN2_CY6_FUNGAL_1"/>
    <property type="match status" value="1"/>
</dbReference>
<comment type="subcellular location">
    <subcellularLocation>
        <location evidence="1">Nucleus</location>
    </subcellularLocation>
</comment>
<dbReference type="Gene3D" id="4.10.240.10">
    <property type="entry name" value="Zn(2)-C6 fungal-type DNA-binding domain"/>
    <property type="match status" value="1"/>
</dbReference>
<dbReference type="InterPro" id="IPR021858">
    <property type="entry name" value="Fun_TF"/>
</dbReference>
<keyword evidence="8" id="KW-1185">Reference proteome</keyword>
<dbReference type="GO" id="GO:0045944">
    <property type="term" value="P:positive regulation of transcription by RNA polymerase II"/>
    <property type="evidence" value="ECO:0007669"/>
    <property type="project" value="TreeGrafter"/>
</dbReference>
<dbReference type="PANTHER" id="PTHR37534">
    <property type="entry name" value="TRANSCRIPTIONAL ACTIVATOR PROTEIN UGA3"/>
    <property type="match status" value="1"/>
</dbReference>
<dbReference type="OrthoDB" id="5069333at2759"/>
<dbReference type="GeneID" id="27355469"/>
<keyword evidence="4" id="KW-0804">Transcription</keyword>
<dbReference type="GO" id="GO:0008270">
    <property type="term" value="F:zinc ion binding"/>
    <property type="evidence" value="ECO:0007669"/>
    <property type="project" value="InterPro"/>
</dbReference>
<name>A0A0D2AYT1_9EURO</name>
<dbReference type="Pfam" id="PF00172">
    <property type="entry name" value="Zn_clus"/>
    <property type="match status" value="1"/>
</dbReference>
<sequence>MGRRRRPDQLPPKPRTRAGCLTCRARKVKCDETRPQCRRCQIASRRCDFGIEIKWEEDFVSRGLAFGREGIWSKTGTLPRTPPDPAEWSTIPEIESHHFLNYFTKTFEEPLRLESQTSPLKLQSSAYEDAELHRLASRLNESLEDDMNLSSSRFQKNALITSRSVPLIPHMVDGDHSMLLDYYIQKLCPLTTPSKLSQSPFASLILPFTLMNSSTGILSILALSACHRAKSEPAWKVPAMKLKSQVLRVLQDRFSIEGADKVASSSDTLVTMVILCLYEIIQDCDSSWVIHLKGAHDMVRFRKELQKVPGADVEVNDLTAFAERFFAFHDVIGRTACGQVPLFGRDYWNFGETIVDVWMGCSPELVALLCTITELSRAAYADPSISITDSFVNACAVTRFKLESLEQIVENDQDEFLVISAEIKRLAALLFLNCALYNTLPTTPLVVKLVEQIMRLVSDFVDRGFVTGLTWPVFVAAVELNPYNDELWLDEATGTPIHGRRLVLKVLQAMETSTVSNIDRMRTIISQVWQARDLEEDAFPEAPNNHWSRNDWERYVAPISENINLV</sequence>
<accession>A0A0D2AYT1</accession>
<dbReference type="GO" id="GO:0000976">
    <property type="term" value="F:transcription cis-regulatory region binding"/>
    <property type="evidence" value="ECO:0007669"/>
    <property type="project" value="TreeGrafter"/>
</dbReference>
<dbReference type="PANTHER" id="PTHR37534:SF49">
    <property type="entry name" value="LYSINE BIOSYNTHESIS REGULATORY PROTEIN LYS14"/>
    <property type="match status" value="1"/>
</dbReference>
<dbReference type="SMART" id="SM00066">
    <property type="entry name" value="GAL4"/>
    <property type="match status" value="1"/>
</dbReference>
<dbReference type="Pfam" id="PF11951">
    <property type="entry name" value="Fungal_trans_2"/>
    <property type="match status" value="1"/>
</dbReference>
<dbReference type="InterPro" id="IPR001138">
    <property type="entry name" value="Zn2Cys6_DnaBD"/>
</dbReference>
<organism evidence="7 8">
    <name type="scientific">Exophiala oligosperma</name>
    <dbReference type="NCBI Taxonomy" id="215243"/>
    <lineage>
        <taxon>Eukaryota</taxon>
        <taxon>Fungi</taxon>
        <taxon>Dikarya</taxon>
        <taxon>Ascomycota</taxon>
        <taxon>Pezizomycotina</taxon>
        <taxon>Eurotiomycetes</taxon>
        <taxon>Chaetothyriomycetidae</taxon>
        <taxon>Chaetothyriales</taxon>
        <taxon>Herpotrichiellaceae</taxon>
        <taxon>Exophiala</taxon>
    </lineage>
</organism>
<dbReference type="VEuPathDB" id="FungiDB:PV06_03395"/>
<dbReference type="STRING" id="215243.A0A0D2AYT1"/>
<keyword evidence="2" id="KW-0805">Transcription regulation</keyword>
<proteinExistence type="predicted"/>
<evidence type="ECO:0000256" key="1">
    <source>
        <dbReference type="ARBA" id="ARBA00004123"/>
    </source>
</evidence>
<evidence type="ECO:0000313" key="7">
    <source>
        <dbReference type="EMBL" id="KIW44966.1"/>
    </source>
</evidence>
<evidence type="ECO:0000256" key="5">
    <source>
        <dbReference type="ARBA" id="ARBA00023242"/>
    </source>
</evidence>
<gene>
    <name evidence="7" type="ORF">PV06_03395</name>
</gene>